<dbReference type="GO" id="GO:0016926">
    <property type="term" value="P:protein desumoylation"/>
    <property type="evidence" value="ECO:0007669"/>
    <property type="project" value="UniProtKB-ARBA"/>
</dbReference>
<evidence type="ECO:0000313" key="7">
    <source>
        <dbReference type="EMBL" id="CAH1415072.1"/>
    </source>
</evidence>
<dbReference type="PROSITE" id="PS50600">
    <property type="entry name" value="ULP_PROTEASE"/>
    <property type="match status" value="1"/>
</dbReference>
<evidence type="ECO:0000256" key="4">
    <source>
        <dbReference type="ARBA" id="ARBA00022801"/>
    </source>
</evidence>
<proteinExistence type="inferred from homology"/>
<evidence type="ECO:0000256" key="5">
    <source>
        <dbReference type="ARBA" id="ARBA00022807"/>
    </source>
</evidence>
<evidence type="ECO:0000259" key="6">
    <source>
        <dbReference type="PROSITE" id="PS50600"/>
    </source>
</evidence>
<reference evidence="7 8" key="1">
    <citation type="submission" date="2022-01" db="EMBL/GenBank/DDBJ databases">
        <authorList>
            <person name="Xiong W."/>
            <person name="Schranz E."/>
        </authorList>
    </citation>
    <scope>NUCLEOTIDE SEQUENCE [LARGE SCALE GENOMIC DNA]</scope>
</reference>
<comment type="caution">
    <text evidence="7">The sequence shown here is derived from an EMBL/GenBank/DDBJ whole genome shotgun (WGS) entry which is preliminary data.</text>
</comment>
<dbReference type="EMBL" id="CAKMRJ010000001">
    <property type="protein sequence ID" value="CAH1415072.1"/>
    <property type="molecule type" value="Genomic_DNA"/>
</dbReference>
<name>A0AAU9LL02_9ASTR</name>
<dbReference type="GO" id="GO:0005634">
    <property type="term" value="C:nucleus"/>
    <property type="evidence" value="ECO:0007669"/>
    <property type="project" value="TreeGrafter"/>
</dbReference>
<evidence type="ECO:0000256" key="1">
    <source>
        <dbReference type="ARBA" id="ARBA00005234"/>
    </source>
</evidence>
<evidence type="ECO:0000256" key="2">
    <source>
        <dbReference type="ARBA" id="ARBA00022670"/>
    </source>
</evidence>
<accession>A0AAU9LL02</accession>
<dbReference type="SUPFAM" id="SSF54001">
    <property type="entry name" value="Cysteine proteinases"/>
    <property type="match status" value="1"/>
</dbReference>
<evidence type="ECO:0000256" key="3">
    <source>
        <dbReference type="ARBA" id="ARBA00022786"/>
    </source>
</evidence>
<keyword evidence="4" id="KW-0378">Hydrolase</keyword>
<keyword evidence="3" id="KW-0833">Ubl conjugation pathway</keyword>
<sequence length="543" mass="62341">MGPLTCSRNKRGGEFESSSQSISGYAYCHPHISKKHKSSSCCSTSVAAKQSSVSRLSRYPQPVTQIPRELHAPCIVVKGFTANSKRLDSSSSEYNRQQADKFVDRMRNFFRATCERVKEAIFGSHTHVKSETEDEIDVDNIQNVNEEEAASRDSDVEEVAMVEGEREDIDKSGDLQDIIAKFRELDGEAGENLGFQPSTSSGVVSQLTDGKNLESLSLNHTHRPDDSDVDAGLTDWKRLESLSLNQRPNDSDVDASLPYHKKLLEDSAKKHDSNLRRLSYDIRLQEQKRALYKQLHPVKKEEDTLIEPFRPLTDDEEEMVAVALSNSSRRKVLVTHENSNITITGEVLRCLKPGQWLNDEVINVYLELLKEREQKEPEKFLKCHFFNTFFYKKLISGKLGYDYKSVRRWTTQRKLGYSLLDCDKIFIPVHKEIHWCLAVINKKEEKFQYLDSLGGIDKQVMGVLAKYIVDEVKDKNGEDIDVSSWKQEYVKDLPIQKNGFDCGVFMIKYADFYSRDIGLCFKQENMPYFRLRTAKEILKLRVD</sequence>
<gene>
    <name evidence="7" type="ORF">LVIROSA_LOCUS2943</name>
</gene>
<dbReference type="GO" id="GO:0006508">
    <property type="term" value="P:proteolysis"/>
    <property type="evidence" value="ECO:0007669"/>
    <property type="project" value="UniProtKB-KW"/>
</dbReference>
<protein>
    <recommendedName>
        <fullName evidence="6">Ubiquitin-like protease family profile domain-containing protein</fullName>
    </recommendedName>
</protein>
<dbReference type="PANTHER" id="PTHR12606:SF1">
    <property type="entry name" value="UBIQUITIN-LIKE-SPECIFIC PROTEASE 1A"/>
    <property type="match status" value="1"/>
</dbReference>
<dbReference type="Gene3D" id="3.40.395.10">
    <property type="entry name" value="Adenoviral Proteinase, Chain A"/>
    <property type="match status" value="1"/>
</dbReference>
<comment type="similarity">
    <text evidence="1">Belongs to the peptidase C48 family.</text>
</comment>
<dbReference type="Proteomes" id="UP001157418">
    <property type="component" value="Unassembled WGS sequence"/>
</dbReference>
<dbReference type="AlphaFoldDB" id="A0AAU9LL02"/>
<dbReference type="InterPro" id="IPR038765">
    <property type="entry name" value="Papain-like_cys_pep_sf"/>
</dbReference>
<keyword evidence="8" id="KW-1185">Reference proteome</keyword>
<dbReference type="PANTHER" id="PTHR12606">
    <property type="entry name" value="SENTRIN/SUMO-SPECIFIC PROTEASE"/>
    <property type="match status" value="1"/>
</dbReference>
<evidence type="ECO:0000313" key="8">
    <source>
        <dbReference type="Proteomes" id="UP001157418"/>
    </source>
</evidence>
<dbReference type="Pfam" id="PF02902">
    <property type="entry name" value="Peptidase_C48"/>
    <property type="match status" value="1"/>
</dbReference>
<keyword evidence="2" id="KW-0645">Protease</keyword>
<keyword evidence="5" id="KW-0788">Thiol protease</keyword>
<dbReference type="FunFam" id="3.40.395.10:FF:000005">
    <property type="entry name" value="Ubiquitin-like-specific protease ESD4"/>
    <property type="match status" value="1"/>
</dbReference>
<feature type="domain" description="Ubiquitin-like protease family profile" evidence="6">
    <location>
        <begin position="341"/>
        <end position="513"/>
    </location>
</feature>
<dbReference type="InterPro" id="IPR003653">
    <property type="entry name" value="Peptidase_C48_C"/>
</dbReference>
<organism evidence="7 8">
    <name type="scientific">Lactuca virosa</name>
    <dbReference type="NCBI Taxonomy" id="75947"/>
    <lineage>
        <taxon>Eukaryota</taxon>
        <taxon>Viridiplantae</taxon>
        <taxon>Streptophyta</taxon>
        <taxon>Embryophyta</taxon>
        <taxon>Tracheophyta</taxon>
        <taxon>Spermatophyta</taxon>
        <taxon>Magnoliopsida</taxon>
        <taxon>eudicotyledons</taxon>
        <taxon>Gunneridae</taxon>
        <taxon>Pentapetalae</taxon>
        <taxon>asterids</taxon>
        <taxon>campanulids</taxon>
        <taxon>Asterales</taxon>
        <taxon>Asteraceae</taxon>
        <taxon>Cichorioideae</taxon>
        <taxon>Cichorieae</taxon>
        <taxon>Lactucinae</taxon>
        <taxon>Lactuca</taxon>
    </lineage>
</organism>
<dbReference type="GO" id="GO:0016929">
    <property type="term" value="F:deSUMOylase activity"/>
    <property type="evidence" value="ECO:0007669"/>
    <property type="project" value="TreeGrafter"/>
</dbReference>